<evidence type="ECO:0000313" key="2">
    <source>
        <dbReference type="EMBL" id="GEP29697.1"/>
    </source>
</evidence>
<organism evidence="2 3">
    <name type="scientific">Sulfuriferula plumbiphila</name>
    <dbReference type="NCBI Taxonomy" id="171865"/>
    <lineage>
        <taxon>Bacteria</taxon>
        <taxon>Pseudomonadati</taxon>
        <taxon>Pseudomonadota</taxon>
        <taxon>Betaproteobacteria</taxon>
        <taxon>Nitrosomonadales</taxon>
        <taxon>Sulfuricellaceae</taxon>
        <taxon>Sulfuriferula</taxon>
    </lineage>
</organism>
<accession>A0A512L5E6</accession>
<sequence>MLGLRTRLMLVVVIGLLIGVSILGFFKLHQDRQNIDQAANSSGQERIALIAKSLSNLLAGYDYTNMESLADSIVCSTGCADTQDYQSEWKNRR</sequence>
<dbReference type="AlphaFoldDB" id="A0A512L5E6"/>
<keyword evidence="3" id="KW-1185">Reference proteome</keyword>
<feature type="transmembrane region" description="Helical" evidence="1">
    <location>
        <begin position="6"/>
        <end position="26"/>
    </location>
</feature>
<evidence type="ECO:0000313" key="3">
    <source>
        <dbReference type="Proteomes" id="UP000321337"/>
    </source>
</evidence>
<name>A0A512L5E6_9PROT</name>
<keyword evidence="1" id="KW-0812">Transmembrane</keyword>
<keyword evidence="1" id="KW-0472">Membrane</keyword>
<keyword evidence="1" id="KW-1133">Transmembrane helix</keyword>
<evidence type="ECO:0000256" key="1">
    <source>
        <dbReference type="SAM" id="Phobius"/>
    </source>
</evidence>
<dbReference type="Proteomes" id="UP000321337">
    <property type="component" value="Unassembled WGS sequence"/>
</dbReference>
<dbReference type="EMBL" id="BKAD01000008">
    <property type="protein sequence ID" value="GEP29697.1"/>
    <property type="molecule type" value="Genomic_DNA"/>
</dbReference>
<comment type="caution">
    <text evidence="2">The sequence shown here is derived from an EMBL/GenBank/DDBJ whole genome shotgun (WGS) entry which is preliminary data.</text>
</comment>
<protein>
    <submittedName>
        <fullName evidence="2">Uncharacterized protein</fullName>
    </submittedName>
</protein>
<gene>
    <name evidence="2" type="ORF">TPL01_08350</name>
</gene>
<reference evidence="2 3" key="1">
    <citation type="submission" date="2019-07" db="EMBL/GenBank/DDBJ databases">
        <title>Whole genome shotgun sequence of Thiobacillus plumbophilus NBRC 107929.</title>
        <authorList>
            <person name="Hosoyama A."/>
            <person name="Uohara A."/>
            <person name="Ohji S."/>
            <person name="Ichikawa N."/>
        </authorList>
    </citation>
    <scope>NUCLEOTIDE SEQUENCE [LARGE SCALE GENOMIC DNA]</scope>
    <source>
        <strain evidence="2 3">NBRC 107929</strain>
    </source>
</reference>
<proteinExistence type="predicted"/>